<accession>A0AAV7RWH2</accession>
<dbReference type="GO" id="GO:0006357">
    <property type="term" value="P:regulation of transcription by RNA polymerase II"/>
    <property type="evidence" value="ECO:0007669"/>
    <property type="project" value="TreeGrafter"/>
</dbReference>
<dbReference type="PROSITE" id="PS50280">
    <property type="entry name" value="SET"/>
    <property type="match status" value="1"/>
</dbReference>
<dbReference type="Gene3D" id="2.170.270.10">
    <property type="entry name" value="SET domain"/>
    <property type="match status" value="1"/>
</dbReference>
<gene>
    <name evidence="3" type="ORF">NDU88_009402</name>
</gene>
<dbReference type="Pfam" id="PF00856">
    <property type="entry name" value="SET"/>
    <property type="match status" value="1"/>
</dbReference>
<feature type="compositionally biased region" description="Basic and acidic residues" evidence="1">
    <location>
        <begin position="139"/>
        <end position="150"/>
    </location>
</feature>
<dbReference type="InterPro" id="IPR001214">
    <property type="entry name" value="SET_dom"/>
</dbReference>
<dbReference type="PANTHER" id="PTHR46167">
    <property type="entry name" value="N-LYSINE METHYLTRANSFERASE KMT5A"/>
    <property type="match status" value="1"/>
</dbReference>
<evidence type="ECO:0000313" key="4">
    <source>
        <dbReference type="Proteomes" id="UP001066276"/>
    </source>
</evidence>
<proteinExistence type="predicted"/>
<dbReference type="InterPro" id="IPR046341">
    <property type="entry name" value="SET_dom_sf"/>
</dbReference>
<dbReference type="Proteomes" id="UP001066276">
    <property type="component" value="Chromosome 5"/>
</dbReference>
<dbReference type="GO" id="GO:0042799">
    <property type="term" value="F:histone H4K20 methyltransferase activity"/>
    <property type="evidence" value="ECO:0007669"/>
    <property type="project" value="TreeGrafter"/>
</dbReference>
<evidence type="ECO:0000259" key="2">
    <source>
        <dbReference type="PROSITE" id="PS50280"/>
    </source>
</evidence>
<feature type="region of interest" description="Disordered" evidence="1">
    <location>
        <begin position="105"/>
        <end position="150"/>
    </location>
</feature>
<organism evidence="3 4">
    <name type="scientific">Pleurodeles waltl</name>
    <name type="common">Iberian ribbed newt</name>
    <dbReference type="NCBI Taxonomy" id="8319"/>
    <lineage>
        <taxon>Eukaryota</taxon>
        <taxon>Metazoa</taxon>
        <taxon>Chordata</taxon>
        <taxon>Craniata</taxon>
        <taxon>Vertebrata</taxon>
        <taxon>Euteleostomi</taxon>
        <taxon>Amphibia</taxon>
        <taxon>Batrachia</taxon>
        <taxon>Caudata</taxon>
        <taxon>Salamandroidea</taxon>
        <taxon>Salamandridae</taxon>
        <taxon>Pleurodelinae</taxon>
        <taxon>Pleurodeles</taxon>
    </lineage>
</organism>
<dbReference type="GO" id="GO:0043516">
    <property type="term" value="P:regulation of DNA damage response, signal transduction by p53 class mediator"/>
    <property type="evidence" value="ECO:0007669"/>
    <property type="project" value="TreeGrafter"/>
</dbReference>
<keyword evidence="4" id="KW-1185">Reference proteome</keyword>
<protein>
    <recommendedName>
        <fullName evidence="2">SET domain-containing protein</fullName>
    </recommendedName>
</protein>
<reference evidence="3" key="1">
    <citation type="journal article" date="2022" name="bioRxiv">
        <title>Sequencing and chromosome-scale assembly of the giantPleurodeles waltlgenome.</title>
        <authorList>
            <person name="Brown T."/>
            <person name="Elewa A."/>
            <person name="Iarovenko S."/>
            <person name="Subramanian E."/>
            <person name="Araus A.J."/>
            <person name="Petzold A."/>
            <person name="Susuki M."/>
            <person name="Suzuki K.-i.T."/>
            <person name="Hayashi T."/>
            <person name="Toyoda A."/>
            <person name="Oliveira C."/>
            <person name="Osipova E."/>
            <person name="Leigh N.D."/>
            <person name="Simon A."/>
            <person name="Yun M.H."/>
        </authorList>
    </citation>
    <scope>NUCLEOTIDE SEQUENCE</scope>
    <source>
        <strain evidence="3">20211129_DDA</strain>
        <tissue evidence="3">Liver</tissue>
    </source>
</reference>
<dbReference type="GO" id="GO:0005634">
    <property type="term" value="C:nucleus"/>
    <property type="evidence" value="ECO:0007669"/>
    <property type="project" value="TreeGrafter"/>
</dbReference>
<dbReference type="GO" id="GO:0005700">
    <property type="term" value="C:polytene chromosome"/>
    <property type="evidence" value="ECO:0007669"/>
    <property type="project" value="TreeGrafter"/>
</dbReference>
<sequence length="150" mass="16795">MPPAQRLSAENEANNYIEKQEDKDICTVKLINDYKVATYFNNEVDYIYFSVDGNGGRAGHFMNDDHINPNAKMKLTADRKGKPHLCAFAIKDIKKVEEIVYDYGDGDREGQTKEKKHSHNGAGVEVQEAEGEEPGSQDTGKEKKNSGKQV</sequence>
<dbReference type="CDD" id="cd08161">
    <property type="entry name" value="SET"/>
    <property type="match status" value="1"/>
</dbReference>
<comment type="caution">
    <text evidence="3">The sequence shown here is derived from an EMBL/GenBank/DDBJ whole genome shotgun (WGS) entry which is preliminary data.</text>
</comment>
<evidence type="ECO:0000256" key="1">
    <source>
        <dbReference type="SAM" id="MobiDB-lite"/>
    </source>
</evidence>
<dbReference type="SUPFAM" id="SSF82199">
    <property type="entry name" value="SET domain"/>
    <property type="match status" value="1"/>
</dbReference>
<evidence type="ECO:0000313" key="3">
    <source>
        <dbReference type="EMBL" id="KAJ1156684.1"/>
    </source>
</evidence>
<dbReference type="EMBL" id="JANPWB010000009">
    <property type="protein sequence ID" value="KAJ1156684.1"/>
    <property type="molecule type" value="Genomic_DNA"/>
</dbReference>
<dbReference type="InterPro" id="IPR051760">
    <property type="entry name" value="KMT5A"/>
</dbReference>
<feature type="domain" description="SET" evidence="2">
    <location>
        <begin position="13"/>
        <end position="104"/>
    </location>
</feature>
<name>A0AAV7RWH2_PLEWA</name>
<dbReference type="PANTHER" id="PTHR46167:SF1">
    <property type="entry name" value="N-LYSINE METHYLTRANSFERASE KMT5A"/>
    <property type="match status" value="1"/>
</dbReference>
<dbReference type="AlphaFoldDB" id="A0AAV7RWH2"/>